<dbReference type="GO" id="GO:0016301">
    <property type="term" value="F:kinase activity"/>
    <property type="evidence" value="ECO:0007669"/>
    <property type="project" value="UniProtKB-KW"/>
</dbReference>
<keyword evidence="12 13" id="KW-0456">Lyase</keyword>
<evidence type="ECO:0000256" key="5">
    <source>
        <dbReference type="ARBA" id="ARBA00005708"/>
    </source>
</evidence>
<keyword evidence="9 15" id="KW-0418">Kinase</keyword>
<accession>A0A7Y0EJZ8</accession>
<dbReference type="GO" id="GO:0046656">
    <property type="term" value="P:folic acid biosynthetic process"/>
    <property type="evidence" value="ECO:0007669"/>
    <property type="project" value="UniProtKB-UniRule"/>
</dbReference>
<keyword evidence="10" id="KW-0067">ATP-binding</keyword>
<dbReference type="SMART" id="SM00905">
    <property type="entry name" value="FolB"/>
    <property type="match status" value="1"/>
</dbReference>
<dbReference type="CDD" id="cd00534">
    <property type="entry name" value="DHNA_DHNTPE"/>
    <property type="match status" value="1"/>
</dbReference>
<keyword evidence="16" id="KW-1185">Reference proteome</keyword>
<sequence>MDKIYVKDLQVYGFHGVNQQEKDLGQRFVISVELSLNLKEAGESDDLNRTVNYAELCIGIEEEFKKEKYNLIETAAEKLTEFILLKYQIIERVKLNIKKPWAPIGKPVEYAAVEIDRSWHKAYIAIGSNVGNKENNLLSAISLINESNDIKVTKVSEFYVTKPVGYVNQDDFLNGAIEVKTLLSPKDLMEFLLKKEKDLKRERIIKWGPRTIDLDILLYDNLVTCDEDIIIPHPRMEERLFVLKPLADIAPYAVHPLLNKRIVDLMNKLVKEEE</sequence>
<gene>
    <name evidence="15" type="primary">folK</name>
    <name evidence="15" type="ORF">HBE96_19475</name>
</gene>
<dbReference type="Gene3D" id="3.30.1130.10">
    <property type="match status" value="1"/>
</dbReference>
<evidence type="ECO:0000256" key="4">
    <source>
        <dbReference type="ARBA" id="ARBA00005051"/>
    </source>
</evidence>
<comment type="similarity">
    <text evidence="5 13">Belongs to the DHNA family.</text>
</comment>
<dbReference type="UniPathway" id="UPA00077">
    <property type="reaction ID" value="UER00154"/>
</dbReference>
<dbReference type="SUPFAM" id="SSF55620">
    <property type="entry name" value="Tetrahydrobiopterin biosynthesis enzymes-like"/>
    <property type="match status" value="1"/>
</dbReference>
<evidence type="ECO:0000256" key="3">
    <source>
        <dbReference type="ARBA" id="ARBA00005013"/>
    </source>
</evidence>
<dbReference type="AlphaFoldDB" id="A0A7Y0EJZ8"/>
<comment type="catalytic activity">
    <reaction evidence="1">
        <text>6-hydroxymethyl-7,8-dihydropterin + ATP = (7,8-dihydropterin-6-yl)methyl diphosphate + AMP + H(+)</text>
        <dbReference type="Rhea" id="RHEA:11412"/>
        <dbReference type="ChEBI" id="CHEBI:15378"/>
        <dbReference type="ChEBI" id="CHEBI:30616"/>
        <dbReference type="ChEBI" id="CHEBI:44841"/>
        <dbReference type="ChEBI" id="CHEBI:72950"/>
        <dbReference type="ChEBI" id="CHEBI:456215"/>
        <dbReference type="EC" id="2.7.6.3"/>
    </reaction>
</comment>
<comment type="caution">
    <text evidence="15">The sequence shown here is derived from an EMBL/GenBank/DDBJ whole genome shotgun (WGS) entry which is preliminary data.</text>
</comment>
<evidence type="ECO:0000256" key="2">
    <source>
        <dbReference type="ARBA" id="ARBA00001353"/>
    </source>
</evidence>
<evidence type="ECO:0000256" key="7">
    <source>
        <dbReference type="ARBA" id="ARBA00022679"/>
    </source>
</evidence>
<dbReference type="SUPFAM" id="SSF55083">
    <property type="entry name" value="6-hydroxymethyl-7,8-dihydropterin pyrophosphokinase, HPPK"/>
    <property type="match status" value="1"/>
</dbReference>
<evidence type="ECO:0000313" key="15">
    <source>
        <dbReference type="EMBL" id="NMM64791.1"/>
    </source>
</evidence>
<dbReference type="EC" id="4.1.2.25" evidence="13"/>
<dbReference type="NCBIfam" id="TIGR00526">
    <property type="entry name" value="folB_dom"/>
    <property type="match status" value="1"/>
</dbReference>
<proteinExistence type="inferred from homology"/>
<evidence type="ECO:0000256" key="9">
    <source>
        <dbReference type="ARBA" id="ARBA00022777"/>
    </source>
</evidence>
<evidence type="ECO:0000313" key="16">
    <source>
        <dbReference type="Proteomes" id="UP000537131"/>
    </source>
</evidence>
<dbReference type="FunFam" id="3.30.1130.10:FF:000003">
    <property type="entry name" value="7,8-dihydroneopterin aldolase"/>
    <property type="match status" value="1"/>
</dbReference>
<evidence type="ECO:0000256" key="13">
    <source>
        <dbReference type="RuleBase" id="RU362079"/>
    </source>
</evidence>
<dbReference type="EC" id="2.7.6.3" evidence="13"/>
<dbReference type="GO" id="GO:0046654">
    <property type="term" value="P:tetrahydrofolate biosynthetic process"/>
    <property type="evidence" value="ECO:0007669"/>
    <property type="project" value="UniProtKB-UniRule"/>
</dbReference>
<reference evidence="15 16" key="1">
    <citation type="submission" date="2020-04" db="EMBL/GenBank/DDBJ databases">
        <authorList>
            <person name="Doyle D.A."/>
        </authorList>
    </citation>
    <scope>NUCLEOTIDE SEQUENCE [LARGE SCALE GENOMIC DNA]</scope>
    <source>
        <strain evidence="15 16">P21</strain>
    </source>
</reference>
<dbReference type="Pfam" id="PF02152">
    <property type="entry name" value="FolB"/>
    <property type="match status" value="1"/>
</dbReference>
<comment type="pathway">
    <text evidence="4">Cofactor biosynthesis; tetrahydrofolate biosynthesis; 2-amino-4-hydroxy-6-hydroxymethyl-7,8-dihydropteridine diphosphate from 7,8-dihydroneopterin triphosphate: step 4/4.</text>
</comment>
<dbReference type="InterPro" id="IPR000550">
    <property type="entry name" value="Hppk"/>
</dbReference>
<organism evidence="15 16">
    <name type="scientific">Clostridium muellerianum</name>
    <dbReference type="NCBI Taxonomy" id="2716538"/>
    <lineage>
        <taxon>Bacteria</taxon>
        <taxon>Bacillati</taxon>
        <taxon>Bacillota</taxon>
        <taxon>Clostridia</taxon>
        <taxon>Eubacteriales</taxon>
        <taxon>Clostridiaceae</taxon>
        <taxon>Clostridium</taxon>
    </lineage>
</organism>
<dbReference type="EMBL" id="JABBNI010000048">
    <property type="protein sequence ID" value="NMM64791.1"/>
    <property type="molecule type" value="Genomic_DNA"/>
</dbReference>
<comment type="function">
    <text evidence="13">Catalyzes the conversion of 7,8-dihydroneopterin to 6-hydroxymethyl-7,8-dihydropterin.</text>
</comment>
<dbReference type="InterPro" id="IPR043133">
    <property type="entry name" value="GTP-CH-I_C/QueF"/>
</dbReference>
<dbReference type="Gene3D" id="3.30.70.560">
    <property type="entry name" value="7,8-Dihydro-6-hydroxymethylpterin-pyrophosphokinase HPPK"/>
    <property type="match status" value="1"/>
</dbReference>
<dbReference type="PANTHER" id="PTHR43071">
    <property type="entry name" value="2-AMINO-4-HYDROXY-6-HYDROXYMETHYLDIHYDROPTERIDINE PYROPHOSPHOKINASE"/>
    <property type="match status" value="1"/>
</dbReference>
<keyword evidence="11 13" id="KW-0289">Folate biosynthesis</keyword>
<dbReference type="Proteomes" id="UP000537131">
    <property type="component" value="Unassembled WGS sequence"/>
</dbReference>
<dbReference type="PROSITE" id="PS00794">
    <property type="entry name" value="HPPK"/>
    <property type="match status" value="1"/>
</dbReference>
<dbReference type="InterPro" id="IPR006156">
    <property type="entry name" value="Dihydroneopterin_aldolase"/>
</dbReference>
<dbReference type="RefSeq" id="WP_169299383.1">
    <property type="nucleotide sequence ID" value="NZ_JABBNI010000048.1"/>
</dbReference>
<evidence type="ECO:0000256" key="1">
    <source>
        <dbReference type="ARBA" id="ARBA00000198"/>
    </source>
</evidence>
<dbReference type="GO" id="GO:0003848">
    <property type="term" value="F:2-amino-4-hydroxy-6-hydroxymethyldihydropteridine diphosphokinase activity"/>
    <property type="evidence" value="ECO:0007669"/>
    <property type="project" value="UniProtKB-EC"/>
</dbReference>
<comment type="catalytic activity">
    <reaction evidence="2 13">
        <text>7,8-dihydroneopterin = 6-hydroxymethyl-7,8-dihydropterin + glycolaldehyde</text>
        <dbReference type="Rhea" id="RHEA:10540"/>
        <dbReference type="ChEBI" id="CHEBI:17001"/>
        <dbReference type="ChEBI" id="CHEBI:17071"/>
        <dbReference type="ChEBI" id="CHEBI:44841"/>
        <dbReference type="EC" id="4.1.2.25"/>
    </reaction>
</comment>
<keyword evidence="8" id="KW-0547">Nucleotide-binding</keyword>
<dbReference type="InterPro" id="IPR006157">
    <property type="entry name" value="FolB_dom"/>
</dbReference>
<dbReference type="InterPro" id="IPR035907">
    <property type="entry name" value="Hppk_sf"/>
</dbReference>
<feature type="domain" description="7,8-dihydro-6-hydroxymethylpterin-pyrophosphokinase" evidence="14">
    <location>
        <begin position="206"/>
        <end position="217"/>
    </location>
</feature>
<dbReference type="PANTHER" id="PTHR43071:SF1">
    <property type="entry name" value="2-AMINO-4-HYDROXY-6-HYDROXYMETHYLDIHYDROPTERIDINE PYROPHOSPHOKINASE"/>
    <property type="match status" value="1"/>
</dbReference>
<name>A0A7Y0EJZ8_9CLOT</name>
<protein>
    <recommendedName>
        <fullName evidence="13">Bifunctional folate synthesis protein</fullName>
    </recommendedName>
    <domain>
        <recommendedName>
            <fullName evidence="13">Dihydroneopterin aldolase</fullName>
            <shortName evidence="13">DHNA</shortName>
            <ecNumber evidence="13">4.1.2.25</ecNumber>
        </recommendedName>
        <alternativeName>
            <fullName evidence="13">7,8-dihydroneopterin aldolase</fullName>
        </alternativeName>
    </domain>
    <domain>
        <recommendedName>
            <fullName evidence="13">2-amino-4-hydroxy-6-hydroxymethyldihydropteridine pyrophosphokinase</fullName>
            <ecNumber evidence="13">2.7.6.3</ecNumber>
        </recommendedName>
        <alternativeName>
            <fullName evidence="13">6-hydroxymethyl-7,8-dihydropterin pyrophosphokinase</fullName>
            <shortName evidence="13">PPPK</shortName>
        </alternativeName>
        <alternativeName>
            <fullName evidence="13">7,8-dihydro-6-hydroxymethylpterin pyrophosphokinase</fullName>
            <shortName evidence="13">HPPK</shortName>
        </alternativeName>
    </domain>
</protein>
<dbReference type="NCBIfam" id="TIGR01498">
    <property type="entry name" value="folK"/>
    <property type="match status" value="1"/>
</dbReference>
<keyword evidence="7 15" id="KW-0808">Transferase</keyword>
<evidence type="ECO:0000256" key="6">
    <source>
        <dbReference type="ARBA" id="ARBA00009640"/>
    </source>
</evidence>
<reference evidence="15 16" key="2">
    <citation type="submission" date="2020-06" db="EMBL/GenBank/DDBJ databases">
        <title>Complete Genome Sequence of Clostridium muelleri sp. nov. P21T, an Acid-Alcohol Producing Acetogen Isolated from Old Hay.</title>
        <authorList>
            <person name="Duncan K.E."/>
            <person name="Tanner R.S."/>
        </authorList>
    </citation>
    <scope>NUCLEOTIDE SEQUENCE [LARGE SCALE GENOMIC DNA]</scope>
    <source>
        <strain evidence="15 16">P21</strain>
    </source>
</reference>
<evidence type="ECO:0000259" key="14">
    <source>
        <dbReference type="PROSITE" id="PS00794"/>
    </source>
</evidence>
<comment type="pathway">
    <text evidence="3 13">Cofactor biosynthesis; tetrahydrofolate biosynthesis; 2-amino-4-hydroxy-6-hydroxymethyl-7,8-dihydropteridine diphosphate from 7,8-dihydroneopterin triphosphate: step 3/4.</text>
</comment>
<dbReference type="NCBIfam" id="TIGR00525">
    <property type="entry name" value="folB"/>
    <property type="match status" value="1"/>
</dbReference>
<evidence type="ECO:0000256" key="11">
    <source>
        <dbReference type="ARBA" id="ARBA00022909"/>
    </source>
</evidence>
<evidence type="ECO:0000256" key="12">
    <source>
        <dbReference type="ARBA" id="ARBA00023239"/>
    </source>
</evidence>
<dbReference type="GO" id="GO:0005524">
    <property type="term" value="F:ATP binding"/>
    <property type="evidence" value="ECO:0007669"/>
    <property type="project" value="UniProtKB-KW"/>
</dbReference>
<dbReference type="Pfam" id="PF01288">
    <property type="entry name" value="HPPK"/>
    <property type="match status" value="1"/>
</dbReference>
<comment type="similarity">
    <text evidence="6">In the N-terminal section; belongs to the DHNA family.</text>
</comment>
<dbReference type="GO" id="GO:0004150">
    <property type="term" value="F:dihydroneopterin aldolase activity"/>
    <property type="evidence" value="ECO:0007669"/>
    <property type="project" value="UniProtKB-UniRule"/>
</dbReference>
<dbReference type="CDD" id="cd00483">
    <property type="entry name" value="HPPK"/>
    <property type="match status" value="1"/>
</dbReference>
<evidence type="ECO:0000256" key="10">
    <source>
        <dbReference type="ARBA" id="ARBA00022840"/>
    </source>
</evidence>
<evidence type="ECO:0000256" key="8">
    <source>
        <dbReference type="ARBA" id="ARBA00022741"/>
    </source>
</evidence>